<organism evidence="6 7">
    <name type="scientific">Belliella filtrata</name>
    <dbReference type="NCBI Taxonomy" id="2923435"/>
    <lineage>
        <taxon>Bacteria</taxon>
        <taxon>Pseudomonadati</taxon>
        <taxon>Bacteroidota</taxon>
        <taxon>Cytophagia</taxon>
        <taxon>Cytophagales</taxon>
        <taxon>Cyclobacteriaceae</taxon>
        <taxon>Belliella</taxon>
    </lineage>
</organism>
<feature type="transmembrane region" description="Helical" evidence="4">
    <location>
        <begin position="7"/>
        <end position="27"/>
    </location>
</feature>
<dbReference type="Gene3D" id="3.90.1310.10">
    <property type="entry name" value="Penicillin-binding protein 2a (Domain 2)"/>
    <property type="match status" value="1"/>
</dbReference>
<dbReference type="Pfam" id="PF03717">
    <property type="entry name" value="PBP_dimer"/>
    <property type="match status" value="1"/>
</dbReference>
<comment type="caution">
    <text evidence="6">The sequence shown here is derived from an EMBL/GenBank/DDBJ whole genome shotgun (WGS) entry which is preliminary data.</text>
</comment>
<dbReference type="SUPFAM" id="SSF56519">
    <property type="entry name" value="Penicillin binding protein dimerisation domain"/>
    <property type="match status" value="1"/>
</dbReference>
<keyword evidence="3 4" id="KW-0472">Membrane</keyword>
<dbReference type="InterPro" id="IPR050515">
    <property type="entry name" value="Beta-lactam/transpept"/>
</dbReference>
<keyword evidence="4" id="KW-1133">Transmembrane helix</keyword>
<reference evidence="6" key="1">
    <citation type="submission" date="2022-03" db="EMBL/GenBank/DDBJ databases">
        <title>De novo assembled genomes of Belliella spp. (Cyclobacteriaceae) strains.</title>
        <authorList>
            <person name="Szabo A."/>
            <person name="Korponai K."/>
            <person name="Felfoldi T."/>
        </authorList>
    </citation>
    <scope>NUCLEOTIDE SEQUENCE</scope>
    <source>
        <strain evidence="6">DSM 111904</strain>
    </source>
</reference>
<dbReference type="EMBL" id="JAKZGP010000028">
    <property type="protein sequence ID" value="MCH7410046.1"/>
    <property type="molecule type" value="Genomic_DNA"/>
</dbReference>
<dbReference type="SUPFAM" id="SSF54184">
    <property type="entry name" value="Penicillin-binding protein 2x (pbp-2x), c-terminal domain"/>
    <property type="match status" value="1"/>
</dbReference>
<evidence type="ECO:0000259" key="5">
    <source>
        <dbReference type="PROSITE" id="PS51178"/>
    </source>
</evidence>
<dbReference type="InterPro" id="IPR005543">
    <property type="entry name" value="PASTA_dom"/>
</dbReference>
<dbReference type="PANTHER" id="PTHR30627">
    <property type="entry name" value="PEPTIDOGLYCAN D,D-TRANSPEPTIDASE"/>
    <property type="match status" value="1"/>
</dbReference>
<dbReference type="Pfam" id="PF03793">
    <property type="entry name" value="PASTA"/>
    <property type="match status" value="1"/>
</dbReference>
<keyword evidence="4" id="KW-0812">Transmembrane</keyword>
<comment type="subcellular location">
    <subcellularLocation>
        <location evidence="1">Membrane</location>
    </subcellularLocation>
</comment>
<dbReference type="Pfam" id="PF00905">
    <property type="entry name" value="Transpeptidase"/>
    <property type="match status" value="1"/>
</dbReference>
<protein>
    <submittedName>
        <fullName evidence="6">Transpeptidase family protein</fullName>
    </submittedName>
</protein>
<dbReference type="Gene3D" id="3.30.10.20">
    <property type="match status" value="1"/>
</dbReference>
<dbReference type="InterPro" id="IPR001460">
    <property type="entry name" value="PCN-bd_Tpept"/>
</dbReference>
<dbReference type="InterPro" id="IPR005311">
    <property type="entry name" value="PBP_dimer"/>
</dbReference>
<name>A0ABS9V0W9_9BACT</name>
<evidence type="ECO:0000256" key="2">
    <source>
        <dbReference type="ARBA" id="ARBA00022645"/>
    </source>
</evidence>
<dbReference type="RefSeq" id="WP_241348416.1">
    <property type="nucleotide sequence ID" value="NZ_JAKZGP010000028.1"/>
</dbReference>
<sequence length="704" mass="78235">MNIKQSIVLRVRVAFIVVTLFAGLIFYRIAHLQFVEGEKWQAKSESLNFQYRQVSATRGNIYAADGSLLATSLPFYRVVMDPIVAKGDVFDRGIDSLSVLLSGYFKDKSADAYKRSIKDARVSGKRYLILNRKQIGYQEMQAMSQWPIFRNGRLGGGVIFEKVEKRYRPFNNLASRTVGFLNEDNYGVGVEYSFNEYLEGKNGKALFQRIAGGSWKPVFDAEDVKPDDGFDIYTTLDVNIQDVAESALLRQLIAKDAAYGSVIVMEVATGKIKAIANLQKNKSGIGYAENYNFAVGDQGLTEPGSTFKLLSMMALLEEGKINLNDKIDTGDGTYKFFDRTMRDAKQGGYGEVTIKEAFEKSSNVAISRLVNEHFGHQPKKFVSYIEKAGIHQPVDFQLRGEGAPYFKVPGERNWYGTTLPWMSIGYEAKLTPLHTLMLYNAVANGGKLVKPMIVEGIAKGNNFEKRFDTEVLKKSIASDQTIKQLQSLLEGVVANGTAKNVHNKDYKIAGKTGTAQKLIDGRYTQRYYTSFAGYFPADNPKYSAIVVIDSPKGFNAYGGDVSAPVFKEIADKLYAQDLKINVKSNPKVQYASLKQDEFPFIQAGKVDELQMLCNRFGISNHYKNEGGESWVKSTVNNKAIQWKANKVEAPTVPDVNGLSLRDALYVLENKGLRVVYHGKGRVKAQSINPGAAISQNSVISLVLG</sequence>
<dbReference type="InterPro" id="IPR012338">
    <property type="entry name" value="Beta-lactam/transpept-like"/>
</dbReference>
<evidence type="ECO:0000256" key="1">
    <source>
        <dbReference type="ARBA" id="ARBA00004370"/>
    </source>
</evidence>
<keyword evidence="7" id="KW-1185">Reference proteome</keyword>
<dbReference type="PANTHER" id="PTHR30627:SF1">
    <property type="entry name" value="PEPTIDOGLYCAN D,D-TRANSPEPTIDASE FTSI"/>
    <property type="match status" value="1"/>
</dbReference>
<dbReference type="Proteomes" id="UP001165489">
    <property type="component" value="Unassembled WGS sequence"/>
</dbReference>
<gene>
    <name evidence="6" type="ORF">MM239_11625</name>
</gene>
<dbReference type="Gene3D" id="3.40.710.10">
    <property type="entry name" value="DD-peptidase/beta-lactamase superfamily"/>
    <property type="match status" value="1"/>
</dbReference>
<evidence type="ECO:0000256" key="3">
    <source>
        <dbReference type="ARBA" id="ARBA00023136"/>
    </source>
</evidence>
<dbReference type="SMART" id="SM00740">
    <property type="entry name" value="PASTA"/>
    <property type="match status" value="1"/>
</dbReference>
<dbReference type="SUPFAM" id="SSF56601">
    <property type="entry name" value="beta-lactamase/transpeptidase-like"/>
    <property type="match status" value="1"/>
</dbReference>
<evidence type="ECO:0000256" key="4">
    <source>
        <dbReference type="SAM" id="Phobius"/>
    </source>
</evidence>
<dbReference type="Gene3D" id="3.30.450.330">
    <property type="match status" value="1"/>
</dbReference>
<evidence type="ECO:0000313" key="6">
    <source>
        <dbReference type="EMBL" id="MCH7410046.1"/>
    </source>
</evidence>
<dbReference type="CDD" id="cd06575">
    <property type="entry name" value="PASTA_Pbp2x-like_2"/>
    <property type="match status" value="1"/>
</dbReference>
<keyword evidence="2" id="KW-0645">Protease</keyword>
<evidence type="ECO:0000313" key="7">
    <source>
        <dbReference type="Proteomes" id="UP001165489"/>
    </source>
</evidence>
<dbReference type="InterPro" id="IPR036138">
    <property type="entry name" value="PBP_dimer_sf"/>
</dbReference>
<keyword evidence="2" id="KW-0378">Hydrolase</keyword>
<keyword evidence="2" id="KW-0121">Carboxypeptidase</keyword>
<accession>A0ABS9V0W9</accession>
<dbReference type="PROSITE" id="PS51178">
    <property type="entry name" value="PASTA"/>
    <property type="match status" value="1"/>
</dbReference>
<feature type="domain" description="PASTA" evidence="5">
    <location>
        <begin position="646"/>
        <end position="704"/>
    </location>
</feature>
<proteinExistence type="predicted"/>